<feature type="chain" id="PRO_5036403104" description="Secreted protein" evidence="1">
    <location>
        <begin position="31"/>
        <end position="98"/>
    </location>
</feature>
<evidence type="ECO:0008006" key="4">
    <source>
        <dbReference type="Google" id="ProtNLM"/>
    </source>
</evidence>
<evidence type="ECO:0000313" key="3">
    <source>
        <dbReference type="Proteomes" id="UP000678499"/>
    </source>
</evidence>
<dbReference type="Proteomes" id="UP000678499">
    <property type="component" value="Unassembled WGS sequence"/>
</dbReference>
<evidence type="ECO:0000256" key="1">
    <source>
        <dbReference type="SAM" id="SignalP"/>
    </source>
</evidence>
<dbReference type="AlphaFoldDB" id="A0A7R9BY01"/>
<sequence length="98" mass="10693">MGLKTFFGLAEFHALSALVLMSLVFPSMDAVDESKTPRGGLHNEPSGRRVEILFIVRLIFRARGDNCISFHAGSIPALAGGLAVAGRSSHPWRRRPYS</sequence>
<feature type="signal peptide" evidence="1">
    <location>
        <begin position="1"/>
        <end position="30"/>
    </location>
</feature>
<evidence type="ECO:0000313" key="2">
    <source>
        <dbReference type="EMBL" id="CAD7282335.1"/>
    </source>
</evidence>
<keyword evidence="3" id="KW-1185">Reference proteome</keyword>
<dbReference type="EMBL" id="CAJPEX010003724">
    <property type="protein sequence ID" value="CAG0922487.1"/>
    <property type="molecule type" value="Genomic_DNA"/>
</dbReference>
<reference evidence="2" key="1">
    <citation type="submission" date="2020-11" db="EMBL/GenBank/DDBJ databases">
        <authorList>
            <person name="Tran Van P."/>
        </authorList>
    </citation>
    <scope>NUCLEOTIDE SEQUENCE</scope>
</reference>
<name>A0A7R9BY01_9CRUS</name>
<organism evidence="2">
    <name type="scientific">Notodromas monacha</name>
    <dbReference type="NCBI Taxonomy" id="399045"/>
    <lineage>
        <taxon>Eukaryota</taxon>
        <taxon>Metazoa</taxon>
        <taxon>Ecdysozoa</taxon>
        <taxon>Arthropoda</taxon>
        <taxon>Crustacea</taxon>
        <taxon>Oligostraca</taxon>
        <taxon>Ostracoda</taxon>
        <taxon>Podocopa</taxon>
        <taxon>Podocopida</taxon>
        <taxon>Cypridocopina</taxon>
        <taxon>Cypridoidea</taxon>
        <taxon>Cyprididae</taxon>
        <taxon>Notodromas</taxon>
    </lineage>
</organism>
<proteinExistence type="predicted"/>
<dbReference type="EMBL" id="OA885761">
    <property type="protein sequence ID" value="CAD7282335.1"/>
    <property type="molecule type" value="Genomic_DNA"/>
</dbReference>
<gene>
    <name evidence="2" type="ORF">NMOB1V02_LOCUS9960</name>
</gene>
<keyword evidence="1" id="KW-0732">Signal</keyword>
<protein>
    <recommendedName>
        <fullName evidence="4">Secreted protein</fullName>
    </recommendedName>
</protein>
<accession>A0A7R9BY01</accession>